<dbReference type="STRING" id="1239962.C943_00757"/>
<comment type="caution">
    <text evidence="1">The sequence shown here is derived from an EMBL/GenBank/DDBJ whole genome shotgun (WGS) entry which is preliminary data.</text>
</comment>
<dbReference type="AlphaFoldDB" id="M7XW89"/>
<evidence type="ECO:0000313" key="1">
    <source>
        <dbReference type="EMBL" id="EMS32752.1"/>
    </source>
</evidence>
<dbReference type="Proteomes" id="UP000010953">
    <property type="component" value="Unassembled WGS sequence"/>
</dbReference>
<keyword evidence="2" id="KW-1185">Reference proteome</keyword>
<gene>
    <name evidence="1" type="ORF">C943_00757</name>
</gene>
<protein>
    <submittedName>
        <fullName evidence="1">Uncharacterized protein</fullName>
    </submittedName>
</protein>
<accession>M7XW89</accession>
<dbReference type="InParanoid" id="M7XW89"/>
<evidence type="ECO:0000313" key="2">
    <source>
        <dbReference type="Proteomes" id="UP000010953"/>
    </source>
</evidence>
<reference evidence="1" key="1">
    <citation type="submission" date="2013-01" db="EMBL/GenBank/DDBJ databases">
        <title>Genome assembly of Mariniradius saccharolyticus AK6.</title>
        <authorList>
            <person name="Vaidya B."/>
            <person name="Khatri I."/>
            <person name="Tanuku N.R.S."/>
            <person name="Subramanian S."/>
            <person name="Pinnaka A."/>
        </authorList>
    </citation>
    <scope>NUCLEOTIDE SEQUENCE [LARGE SCALE GENOMIC DNA]</scope>
    <source>
        <strain evidence="1">AK6</strain>
    </source>
</reference>
<organism evidence="1 2">
    <name type="scientific">Mariniradius saccharolyticus AK6</name>
    <dbReference type="NCBI Taxonomy" id="1239962"/>
    <lineage>
        <taxon>Bacteria</taxon>
        <taxon>Pseudomonadati</taxon>
        <taxon>Bacteroidota</taxon>
        <taxon>Cytophagia</taxon>
        <taxon>Cytophagales</taxon>
        <taxon>Cyclobacteriaceae</taxon>
        <taxon>Mariniradius</taxon>
    </lineage>
</organism>
<proteinExistence type="predicted"/>
<sequence>MGLIADCFEIHRKVNAIHHLGRGNESSRIWLNLKYGTSC</sequence>
<dbReference type="EMBL" id="AMZY02000011">
    <property type="protein sequence ID" value="EMS32752.1"/>
    <property type="molecule type" value="Genomic_DNA"/>
</dbReference>
<name>M7XW89_9BACT</name>